<dbReference type="GO" id="GO:0016787">
    <property type="term" value="F:hydrolase activity"/>
    <property type="evidence" value="ECO:0007669"/>
    <property type="project" value="UniProtKB-KW"/>
</dbReference>
<dbReference type="CDD" id="cd06262">
    <property type="entry name" value="metallo-hydrolase-like_MBL-fold"/>
    <property type="match status" value="1"/>
</dbReference>
<dbReference type="OrthoDB" id="9802248at2"/>
<dbReference type="SUPFAM" id="SSF56281">
    <property type="entry name" value="Metallo-hydrolase/oxidoreductase"/>
    <property type="match status" value="1"/>
</dbReference>
<keyword evidence="4" id="KW-0862">Zinc</keyword>
<gene>
    <name evidence="6" type="ORF">GCM10007380_06680</name>
</gene>
<keyword evidence="2" id="KW-0479">Metal-binding</keyword>
<accession>A0A8J3EWH3</accession>
<evidence type="ECO:0000256" key="3">
    <source>
        <dbReference type="ARBA" id="ARBA00022801"/>
    </source>
</evidence>
<sequence>MNVYQLPLGPLQTNCYIVSNDVKEAVIFDPGEEADIIFNVIEENKLKPLAILLTHAHFDHIGAVDEVRDEYNIPVYIHKYEADWLTDGQKNGSASFLRNQTIFAREADHVIEKEGKMEFGQFTFSVFETPGHSPGSISFYNKELRTVFSGDALFQRSIGRTDLTGGDHELLIKSIKSKLLSLPDDVVVCSGHGPTTTIGEEKKHNPFF</sequence>
<dbReference type="EMBL" id="BMHB01000001">
    <property type="protein sequence ID" value="GGI11208.1"/>
    <property type="molecule type" value="Genomic_DNA"/>
</dbReference>
<evidence type="ECO:0000256" key="4">
    <source>
        <dbReference type="ARBA" id="ARBA00022833"/>
    </source>
</evidence>
<evidence type="ECO:0000313" key="7">
    <source>
        <dbReference type="Proteomes" id="UP000626244"/>
    </source>
</evidence>
<dbReference type="GO" id="GO:0046872">
    <property type="term" value="F:metal ion binding"/>
    <property type="evidence" value="ECO:0007669"/>
    <property type="project" value="UniProtKB-KW"/>
</dbReference>
<name>A0A8J3EWH3_9BACI</name>
<dbReference type="Pfam" id="PF00753">
    <property type="entry name" value="Lactamase_B"/>
    <property type="match status" value="1"/>
</dbReference>
<keyword evidence="7" id="KW-1185">Reference proteome</keyword>
<dbReference type="PANTHER" id="PTHR46233">
    <property type="entry name" value="HYDROXYACYLGLUTATHIONE HYDROLASE GLOC"/>
    <property type="match status" value="1"/>
</dbReference>
<reference evidence="7" key="1">
    <citation type="journal article" date="2019" name="Int. J. Syst. Evol. Microbiol.">
        <title>The Global Catalogue of Microorganisms (GCM) 10K type strain sequencing project: providing services to taxonomists for standard genome sequencing and annotation.</title>
        <authorList>
            <consortium name="The Broad Institute Genomics Platform"/>
            <consortium name="The Broad Institute Genome Sequencing Center for Infectious Disease"/>
            <person name="Wu L."/>
            <person name="Ma J."/>
        </authorList>
    </citation>
    <scope>NUCLEOTIDE SEQUENCE [LARGE SCALE GENOMIC DNA]</scope>
    <source>
        <strain evidence="7">CGMCC 1.14993</strain>
    </source>
</reference>
<comment type="cofactor">
    <cofactor evidence="1">
        <name>Zn(2+)</name>
        <dbReference type="ChEBI" id="CHEBI:29105"/>
    </cofactor>
</comment>
<evidence type="ECO:0000313" key="6">
    <source>
        <dbReference type="EMBL" id="GGI11208.1"/>
    </source>
</evidence>
<comment type="caution">
    <text evidence="6">The sequence shown here is derived from an EMBL/GenBank/DDBJ whole genome shotgun (WGS) entry which is preliminary data.</text>
</comment>
<dbReference type="RefSeq" id="WP_087998929.1">
    <property type="nucleotide sequence ID" value="NZ_BMHB01000001.1"/>
</dbReference>
<dbReference type="SMART" id="SM00849">
    <property type="entry name" value="Lactamase_B"/>
    <property type="match status" value="1"/>
</dbReference>
<evidence type="ECO:0000259" key="5">
    <source>
        <dbReference type="SMART" id="SM00849"/>
    </source>
</evidence>
<dbReference type="InterPro" id="IPR001279">
    <property type="entry name" value="Metallo-B-lactamas"/>
</dbReference>
<dbReference type="Proteomes" id="UP000626244">
    <property type="component" value="Unassembled WGS sequence"/>
</dbReference>
<dbReference type="InterPro" id="IPR051453">
    <property type="entry name" value="MBL_Glyoxalase_II"/>
</dbReference>
<feature type="domain" description="Metallo-beta-lactamase" evidence="5">
    <location>
        <begin position="12"/>
        <end position="192"/>
    </location>
</feature>
<organism evidence="6 7">
    <name type="scientific">Gottfriedia solisilvae</name>
    <dbReference type="NCBI Taxonomy" id="1516104"/>
    <lineage>
        <taxon>Bacteria</taxon>
        <taxon>Bacillati</taxon>
        <taxon>Bacillota</taxon>
        <taxon>Bacilli</taxon>
        <taxon>Bacillales</taxon>
        <taxon>Bacillaceae</taxon>
        <taxon>Gottfriedia</taxon>
    </lineage>
</organism>
<protein>
    <submittedName>
        <fullName evidence="6">Hydroxyacylglutathione hydrolase</fullName>
    </submittedName>
</protein>
<evidence type="ECO:0000256" key="2">
    <source>
        <dbReference type="ARBA" id="ARBA00022723"/>
    </source>
</evidence>
<dbReference type="PANTHER" id="PTHR46233:SF3">
    <property type="entry name" value="HYDROXYACYLGLUTATHIONE HYDROLASE GLOC"/>
    <property type="match status" value="1"/>
</dbReference>
<dbReference type="Gene3D" id="3.60.15.10">
    <property type="entry name" value="Ribonuclease Z/Hydroxyacylglutathione hydrolase-like"/>
    <property type="match status" value="1"/>
</dbReference>
<evidence type="ECO:0000256" key="1">
    <source>
        <dbReference type="ARBA" id="ARBA00001947"/>
    </source>
</evidence>
<dbReference type="AlphaFoldDB" id="A0A8J3EWH3"/>
<keyword evidence="3 6" id="KW-0378">Hydrolase</keyword>
<proteinExistence type="predicted"/>
<dbReference type="InterPro" id="IPR036866">
    <property type="entry name" value="RibonucZ/Hydroxyglut_hydro"/>
</dbReference>